<dbReference type="InterPro" id="IPR039551">
    <property type="entry name" value="Cho/carn_acyl_trans"/>
</dbReference>
<evidence type="ECO:0000313" key="33">
    <source>
        <dbReference type="Proteomes" id="UP000189705"/>
    </source>
</evidence>
<evidence type="ECO:0000256" key="29">
    <source>
        <dbReference type="PIRSR" id="PIRSR600542-1"/>
    </source>
</evidence>
<dbReference type="Gene3D" id="3.30.559.10">
    <property type="entry name" value="Chloramphenicol acetyltransferase-like domain"/>
    <property type="match status" value="1"/>
</dbReference>
<keyword evidence="12" id="KW-0496">Mitochondrion</keyword>
<evidence type="ECO:0000256" key="13">
    <source>
        <dbReference type="ARBA" id="ARBA00023136"/>
    </source>
</evidence>
<dbReference type="PANTHER" id="PTHR22589:SF51">
    <property type="entry name" value="CARNITINE O-PALMITOYLTRANSFERASE 2, MITOCHONDRIAL"/>
    <property type="match status" value="1"/>
</dbReference>
<evidence type="ECO:0000259" key="32">
    <source>
        <dbReference type="Pfam" id="PF00755"/>
    </source>
</evidence>
<evidence type="ECO:0000256" key="4">
    <source>
        <dbReference type="ARBA" id="ARBA00013243"/>
    </source>
</evidence>
<protein>
    <recommendedName>
        <fullName evidence="15">Carnitine O-palmitoyltransferase 2, mitochondrial</fullName>
        <ecNumber evidence="4">2.3.1.21</ecNumber>
    </recommendedName>
    <alternativeName>
        <fullName evidence="16">Carnitine palmitoyltransferase II</fullName>
    </alternativeName>
</protein>
<dbReference type="EC" id="2.3.1.21" evidence="4"/>
<keyword evidence="5" id="KW-0813">Transport</keyword>
<evidence type="ECO:0000256" key="10">
    <source>
        <dbReference type="ARBA" id="ARBA00022990"/>
    </source>
</evidence>
<evidence type="ECO:0000256" key="21">
    <source>
        <dbReference type="ARBA" id="ARBA00047819"/>
    </source>
</evidence>
<comment type="similarity">
    <text evidence="3 30">Belongs to the carnitine/choline acetyltransferase family.</text>
</comment>
<dbReference type="GeneID" id="102378221"/>
<evidence type="ECO:0000256" key="25">
    <source>
        <dbReference type="ARBA" id="ARBA00048991"/>
    </source>
</evidence>
<keyword evidence="11" id="KW-0443">Lipid metabolism</keyword>
<dbReference type="AlphaFoldDB" id="A0A3Q0GWC0"/>
<name>A0A3Q0GWC0_ALLSI</name>
<comment type="catalytic activity">
    <reaction evidence="19">
        <text>decanoyl-CoA + (R)-carnitine = O-decanoyl-(R)-carnitine + CoA</text>
        <dbReference type="Rhea" id="RHEA:44828"/>
        <dbReference type="ChEBI" id="CHEBI:16347"/>
        <dbReference type="ChEBI" id="CHEBI:28717"/>
        <dbReference type="ChEBI" id="CHEBI:57287"/>
        <dbReference type="ChEBI" id="CHEBI:61430"/>
    </reaction>
</comment>
<evidence type="ECO:0000256" key="26">
    <source>
        <dbReference type="ARBA" id="ARBA00048999"/>
    </source>
</evidence>
<evidence type="ECO:0000256" key="16">
    <source>
        <dbReference type="ARBA" id="ARBA00042919"/>
    </source>
</evidence>
<dbReference type="GO" id="GO:0004095">
    <property type="term" value="F:carnitine O-palmitoyltransferase activity"/>
    <property type="evidence" value="ECO:0007669"/>
    <property type="project" value="UniProtKB-EC"/>
</dbReference>
<evidence type="ECO:0000256" key="2">
    <source>
        <dbReference type="ARBA" id="ARBA00005005"/>
    </source>
</evidence>
<dbReference type="InterPro" id="IPR023213">
    <property type="entry name" value="CAT-like_dom_sf"/>
</dbReference>
<comment type="catalytic activity">
    <reaction evidence="21">
        <text>dodecanoyl-CoA + (R)-carnitine = O-dodecanoyl-R-carnitine + CoA</text>
        <dbReference type="Rhea" id="RHEA:40279"/>
        <dbReference type="ChEBI" id="CHEBI:16347"/>
        <dbReference type="ChEBI" id="CHEBI:57287"/>
        <dbReference type="ChEBI" id="CHEBI:57375"/>
        <dbReference type="ChEBI" id="CHEBI:77086"/>
    </reaction>
</comment>
<keyword evidence="13" id="KW-0472">Membrane</keyword>
<dbReference type="Proteomes" id="UP000189705">
    <property type="component" value="Unplaced"/>
</dbReference>
<evidence type="ECO:0000256" key="22">
    <source>
        <dbReference type="ARBA" id="ARBA00048565"/>
    </source>
</evidence>
<keyword evidence="9" id="KW-0809">Transit peptide</keyword>
<keyword evidence="7" id="KW-0999">Mitochondrion inner membrane</keyword>
<evidence type="ECO:0000256" key="3">
    <source>
        <dbReference type="ARBA" id="ARBA00005232"/>
    </source>
</evidence>
<feature type="domain" description="Choline/carnitine acyltransferase" evidence="32">
    <location>
        <begin position="123"/>
        <end position="713"/>
    </location>
</feature>
<evidence type="ECO:0000256" key="6">
    <source>
        <dbReference type="ARBA" id="ARBA00022679"/>
    </source>
</evidence>
<keyword evidence="8" id="KW-0276">Fatty acid metabolism</keyword>
<dbReference type="PANTHER" id="PTHR22589">
    <property type="entry name" value="CARNITINE O-ACYLTRANSFERASE"/>
    <property type="match status" value="1"/>
</dbReference>
<dbReference type="GO" id="GO:0005743">
    <property type="term" value="C:mitochondrial inner membrane"/>
    <property type="evidence" value="ECO:0007669"/>
    <property type="project" value="UniProtKB-SubCell"/>
</dbReference>
<dbReference type="GO" id="GO:0006635">
    <property type="term" value="P:fatty acid beta-oxidation"/>
    <property type="evidence" value="ECO:0007669"/>
    <property type="project" value="UniProtKB-UniPathway"/>
</dbReference>
<evidence type="ECO:0000256" key="20">
    <source>
        <dbReference type="ARBA" id="ARBA00047809"/>
    </source>
</evidence>
<keyword evidence="33" id="KW-1185">Reference proteome</keyword>
<evidence type="ECO:0000256" key="1">
    <source>
        <dbReference type="ARBA" id="ARBA00004443"/>
    </source>
</evidence>
<keyword evidence="14 30" id="KW-0012">Acyltransferase</keyword>
<evidence type="ECO:0000256" key="8">
    <source>
        <dbReference type="ARBA" id="ARBA00022832"/>
    </source>
</evidence>
<dbReference type="Pfam" id="PF00755">
    <property type="entry name" value="Carn_acyltransf"/>
    <property type="match status" value="1"/>
</dbReference>
<comment type="function">
    <text evidence="17">Involved in the intramitochondrial synthesis of acylcarnitines from accumulated acyl-CoA metabolites. Reconverts acylcarnitines back into the respective acyl-CoA esters that can then undergo beta-oxidation, an essential step for the mitochondrial uptake of long-chain fatty acids and their subsequent beta-oxidation in the mitochondrion. Active with medium (C8-C12) and long-chain (C14-C18) acyl-CoA esters.</text>
</comment>
<comment type="subcellular location">
    <subcellularLocation>
        <location evidence="1">Mitochondrion inner membrane</location>
        <topology evidence="1">Peripheral membrane protein</topology>
        <orientation evidence="1">Matrix side</orientation>
    </subcellularLocation>
</comment>
<evidence type="ECO:0000256" key="27">
    <source>
        <dbReference type="ARBA" id="ARBA00049066"/>
    </source>
</evidence>
<dbReference type="FunFam" id="3.30.559.10:FF:000010">
    <property type="entry name" value="carnitine O-palmitoyltransferase 2, mitochondrial"/>
    <property type="match status" value="1"/>
</dbReference>
<comment type="catalytic activity">
    <reaction evidence="23">
        <text>(9Z)-tetradecenoyl-CoA + (R)-carnitine = O-(9Z)-tetradecenoyl-(R)-carnitine + CoA</text>
        <dbReference type="Rhea" id="RHEA:44848"/>
        <dbReference type="ChEBI" id="CHEBI:16347"/>
        <dbReference type="ChEBI" id="CHEBI:57287"/>
        <dbReference type="ChEBI" id="CHEBI:65060"/>
        <dbReference type="ChEBI" id="CHEBI:84647"/>
    </reaction>
</comment>
<gene>
    <name evidence="34" type="primary">CPT2</name>
</gene>
<evidence type="ECO:0000256" key="12">
    <source>
        <dbReference type="ARBA" id="ARBA00023128"/>
    </source>
</evidence>
<comment type="catalytic activity">
    <reaction evidence="18">
        <text>(5Z)-tetradecenoyl-CoA + (R)-carnitine = O-(5Z)-tetradecenoyl-(R)-carnitine + CoA</text>
        <dbReference type="Rhea" id="RHEA:44852"/>
        <dbReference type="ChEBI" id="CHEBI:16347"/>
        <dbReference type="ChEBI" id="CHEBI:57287"/>
        <dbReference type="ChEBI" id="CHEBI:84649"/>
        <dbReference type="ChEBI" id="CHEBI:84650"/>
    </reaction>
</comment>
<evidence type="ECO:0000256" key="31">
    <source>
        <dbReference type="SAM" id="MobiDB-lite"/>
    </source>
</evidence>
<dbReference type="Gene3D" id="1.10.275.20">
    <property type="entry name" value="Choline/Carnitine o-acyltransferase"/>
    <property type="match status" value="1"/>
</dbReference>
<reference evidence="34" key="1">
    <citation type="submission" date="2025-08" db="UniProtKB">
        <authorList>
            <consortium name="RefSeq"/>
        </authorList>
    </citation>
    <scope>IDENTIFICATION</scope>
</reference>
<evidence type="ECO:0000256" key="30">
    <source>
        <dbReference type="RuleBase" id="RU003801"/>
    </source>
</evidence>
<comment type="catalytic activity">
    <reaction evidence="20">
        <text>octanoyl-CoA + (R)-carnitine = O-octanoyl-(R)-carnitine + CoA</text>
        <dbReference type="Rhea" id="RHEA:17177"/>
        <dbReference type="ChEBI" id="CHEBI:16347"/>
        <dbReference type="ChEBI" id="CHEBI:18102"/>
        <dbReference type="ChEBI" id="CHEBI:57287"/>
        <dbReference type="ChEBI" id="CHEBI:57386"/>
    </reaction>
</comment>
<evidence type="ECO:0000256" key="14">
    <source>
        <dbReference type="ARBA" id="ARBA00023315"/>
    </source>
</evidence>
<dbReference type="CTD" id="1376"/>
<evidence type="ECO:0000256" key="11">
    <source>
        <dbReference type="ARBA" id="ARBA00023098"/>
    </source>
</evidence>
<dbReference type="InParanoid" id="A0A3Q0GWC0"/>
<comment type="catalytic activity">
    <reaction evidence="28">
        <text>(R)-carnitine + hexadecanoyl-CoA = O-hexadecanoyl-(R)-carnitine + CoA</text>
        <dbReference type="Rhea" id="RHEA:12661"/>
        <dbReference type="ChEBI" id="CHEBI:16347"/>
        <dbReference type="ChEBI" id="CHEBI:17490"/>
        <dbReference type="ChEBI" id="CHEBI:57287"/>
        <dbReference type="ChEBI" id="CHEBI:57379"/>
        <dbReference type="EC" id="2.3.1.21"/>
    </reaction>
    <physiologicalReaction direction="right-to-left" evidence="28">
        <dbReference type="Rhea" id="RHEA:12663"/>
    </physiologicalReaction>
</comment>
<comment type="catalytic activity">
    <reaction evidence="24">
        <text>eicosanoyl-CoA + (R)-carnitine = O-eicosanoyl-(R)-carnitine + CoA</text>
        <dbReference type="Rhea" id="RHEA:44844"/>
        <dbReference type="ChEBI" id="CHEBI:16347"/>
        <dbReference type="ChEBI" id="CHEBI:57287"/>
        <dbReference type="ChEBI" id="CHEBI:57380"/>
        <dbReference type="ChEBI" id="CHEBI:84645"/>
    </reaction>
</comment>
<comment type="catalytic activity">
    <reaction evidence="27">
        <text>(R)-carnitine + octadecanoyl-CoA = O-octadecanoyl-(R)-carnitine + CoA</text>
        <dbReference type="Rhea" id="RHEA:44840"/>
        <dbReference type="ChEBI" id="CHEBI:16347"/>
        <dbReference type="ChEBI" id="CHEBI:57287"/>
        <dbReference type="ChEBI" id="CHEBI:57394"/>
        <dbReference type="ChEBI" id="CHEBI:84644"/>
    </reaction>
</comment>
<organism evidence="33 34">
    <name type="scientific">Alligator sinensis</name>
    <name type="common">Chinese alligator</name>
    <dbReference type="NCBI Taxonomy" id="38654"/>
    <lineage>
        <taxon>Eukaryota</taxon>
        <taxon>Metazoa</taxon>
        <taxon>Chordata</taxon>
        <taxon>Craniata</taxon>
        <taxon>Vertebrata</taxon>
        <taxon>Euteleostomi</taxon>
        <taxon>Archelosauria</taxon>
        <taxon>Archosauria</taxon>
        <taxon>Crocodylia</taxon>
        <taxon>Alligatoridae</taxon>
        <taxon>Alligatorinae</taxon>
        <taxon>Alligator</taxon>
    </lineage>
</organism>
<dbReference type="InterPro" id="IPR042572">
    <property type="entry name" value="Carn_acyl_trans_N"/>
</dbReference>
<dbReference type="KEGG" id="asn:102378221"/>
<feature type="region of interest" description="Disordered" evidence="31">
    <location>
        <begin position="1"/>
        <end position="22"/>
    </location>
</feature>
<evidence type="ECO:0000256" key="23">
    <source>
        <dbReference type="ARBA" id="ARBA00048758"/>
    </source>
</evidence>
<dbReference type="Gene3D" id="3.30.559.70">
    <property type="entry name" value="Choline/Carnitine o-acyltransferase, domain 2"/>
    <property type="match status" value="1"/>
</dbReference>
<sequence length="729" mass="82133">MDDSAVSDTNTARSLPSPRPGRSPVPGQVFCWLLGCACPVCSVWPRPWCAHFAPRVLFSRPPKSVDAASLLREASSSSWKGPSPGSTTRHIKSQFLRDAGVPRCRGVARLFSTCHARHRDKRLPIPKLEDSVRRYLNAQKPLLDDDQFRKTEEIARRFESGIGRELHKQLVAQDKQNKHTSYISGPWFDMYLRARESVVLNFNPFMAFNPDPNAEYNDQLTRATNMTVSALRFLKTLRAGYLEPEVFHLNPAKSDTEMFKKLIRFVPSSLSWYGAYMVNAYPLDMSQYFRLFNSTRLPKFNRDELFTDEKAKHLLVLRNGNFYVFNVIDGDGNIVKPSEIQAHLKYILSDSSPAPAFPLSYLTSENRDVWAVLRQKLLDNGNEEALHKVDSAVFCLCLDDFPIKDLEHLSHVMLHGDGTNRWYDKSFNLIITKDGTSAIHFEHSWGDGVAVVRFQNEVFKDSTQAPAVSPQSQPAAVDSSQAVQKLDFNLNDALKTGIAKAKEQFDAAVKSLTLDSIQFEKGGKELLKQKKVSPDAVAQLSFQMAFLRQNGQTVATYESCSTAAFKHGRTETIRPASIYTKKCSDAFLREPSKYSIEDLQRMIMECSKYHSQLTKEAAMGQGFDRHLFTLRYLAMSKGMPLPDFYQDQAYAQLNHNILSTSTLTSPAVQFGGFAPVVPNGFGVGYAVHDNWVGCNVSAYPARNVKEFLQCVHQSLEDIFCVLEGKHISK</sequence>
<evidence type="ECO:0000256" key="18">
    <source>
        <dbReference type="ARBA" id="ARBA00047431"/>
    </source>
</evidence>
<dbReference type="Gene3D" id="1.20.1280.180">
    <property type="match status" value="1"/>
</dbReference>
<comment type="catalytic activity">
    <reaction evidence="25">
        <text>tetradecanoyl-CoA + (R)-carnitine = O-tetradecanoyl-(R)-carnitine + CoA</text>
        <dbReference type="Rhea" id="RHEA:44832"/>
        <dbReference type="ChEBI" id="CHEBI:16347"/>
        <dbReference type="ChEBI" id="CHEBI:57287"/>
        <dbReference type="ChEBI" id="CHEBI:57385"/>
        <dbReference type="ChEBI" id="CHEBI:84634"/>
    </reaction>
</comment>
<evidence type="ECO:0000256" key="24">
    <source>
        <dbReference type="ARBA" id="ARBA00048764"/>
    </source>
</evidence>
<accession>A0A3Q0GWC0</accession>
<comment type="pathway">
    <text evidence="2">Lipid metabolism; fatty acid beta-oxidation.</text>
</comment>
<dbReference type="RefSeq" id="XP_025062468.1">
    <property type="nucleotide sequence ID" value="XM_025206683.1"/>
</dbReference>
<dbReference type="InterPro" id="IPR042231">
    <property type="entry name" value="Cho/carn_acyl_trans_2"/>
</dbReference>
<evidence type="ECO:0000256" key="7">
    <source>
        <dbReference type="ARBA" id="ARBA00022792"/>
    </source>
</evidence>
<keyword evidence="6 30" id="KW-0808">Transferase</keyword>
<comment type="catalytic activity">
    <reaction evidence="26">
        <text>4,8-dimethylnonanoyl-CoA + (R)-carnitine = O-4,8-dimethylnonanoyl-(R)-carnitine + CoA</text>
        <dbReference type="Rhea" id="RHEA:44860"/>
        <dbReference type="ChEBI" id="CHEBI:16347"/>
        <dbReference type="ChEBI" id="CHEBI:57287"/>
        <dbReference type="ChEBI" id="CHEBI:77061"/>
        <dbReference type="ChEBI" id="CHEBI:84654"/>
    </reaction>
</comment>
<evidence type="ECO:0000256" key="17">
    <source>
        <dbReference type="ARBA" id="ARBA00046213"/>
    </source>
</evidence>
<proteinExistence type="inferred from homology"/>
<dbReference type="STRING" id="38654.A0A3Q0GWC0"/>
<dbReference type="PROSITE" id="PS00440">
    <property type="entry name" value="ACYLTRANSF_C_2"/>
    <property type="match status" value="1"/>
</dbReference>
<evidence type="ECO:0000256" key="15">
    <source>
        <dbReference type="ARBA" id="ARBA00040346"/>
    </source>
</evidence>
<dbReference type="SUPFAM" id="SSF52777">
    <property type="entry name" value="CoA-dependent acyltransferases"/>
    <property type="match status" value="2"/>
</dbReference>
<evidence type="ECO:0000256" key="28">
    <source>
        <dbReference type="ARBA" id="ARBA00049150"/>
    </source>
</evidence>
<dbReference type="FunFam" id="1.20.1280.180:FF:000001">
    <property type="entry name" value="Carnitine O-palmitoyltransferase 2, mitochondrial"/>
    <property type="match status" value="1"/>
</dbReference>
<keyword evidence="10" id="KW-0007">Acetylation</keyword>
<dbReference type="InterPro" id="IPR000542">
    <property type="entry name" value="Carn_acyl_trans"/>
</dbReference>
<dbReference type="UniPathway" id="UPA00659"/>
<evidence type="ECO:0000256" key="19">
    <source>
        <dbReference type="ARBA" id="ARBA00047449"/>
    </source>
</evidence>
<feature type="compositionally biased region" description="Polar residues" evidence="31">
    <location>
        <begin position="1"/>
        <end position="12"/>
    </location>
</feature>
<dbReference type="GO" id="GO:0015909">
    <property type="term" value="P:long-chain fatty acid transport"/>
    <property type="evidence" value="ECO:0007669"/>
    <property type="project" value="UniProtKB-ARBA"/>
</dbReference>
<dbReference type="FunFam" id="1.10.275.20:FF:000001">
    <property type="entry name" value="carnitine O-palmitoyltransferase 2, mitochondrial"/>
    <property type="match status" value="1"/>
</dbReference>
<feature type="active site" description="Proton acceptor" evidence="29">
    <location>
        <position position="443"/>
    </location>
</feature>
<evidence type="ECO:0000256" key="9">
    <source>
        <dbReference type="ARBA" id="ARBA00022946"/>
    </source>
</evidence>
<comment type="catalytic activity">
    <reaction evidence="22">
        <text>(R)-carnitine + (9Z)-octadecenoyl-CoA = O-(9Z)-octadecenoyl-(R)-carnitine + CoA</text>
        <dbReference type="Rhea" id="RHEA:44856"/>
        <dbReference type="ChEBI" id="CHEBI:16347"/>
        <dbReference type="ChEBI" id="CHEBI:57287"/>
        <dbReference type="ChEBI" id="CHEBI:57387"/>
        <dbReference type="ChEBI" id="CHEBI:84651"/>
    </reaction>
</comment>
<evidence type="ECO:0000313" key="34">
    <source>
        <dbReference type="RefSeq" id="XP_025062468.1"/>
    </source>
</evidence>
<evidence type="ECO:0000256" key="5">
    <source>
        <dbReference type="ARBA" id="ARBA00022448"/>
    </source>
</evidence>